<evidence type="ECO:0008006" key="5">
    <source>
        <dbReference type="Google" id="ProtNLM"/>
    </source>
</evidence>
<feature type="transmembrane region" description="Helical" evidence="2">
    <location>
        <begin position="127"/>
        <end position="149"/>
    </location>
</feature>
<sequence length="172" mass="17778">MSGPRKSWWRRATAAKAPMSGPQKALAWMGLIIAMLAFGAMGLGGAIGGAVAWQRIPNETATAAGVVTQAGHCGGKSSTDGRATFSVAGSTYTARVACDARIGIHVQVKYDPADPAHNNDSHGRATVLFVMAAIGFVALMGSIAAAVGVHRTPTQRPSPRRNAPGRPLHRSP</sequence>
<feature type="transmembrane region" description="Helical" evidence="2">
    <location>
        <begin position="26"/>
        <end position="53"/>
    </location>
</feature>
<evidence type="ECO:0000256" key="1">
    <source>
        <dbReference type="SAM" id="MobiDB-lite"/>
    </source>
</evidence>
<evidence type="ECO:0000256" key="2">
    <source>
        <dbReference type="SAM" id="Phobius"/>
    </source>
</evidence>
<comment type="caution">
    <text evidence="3">The sequence shown here is derived from an EMBL/GenBank/DDBJ whole genome shotgun (WGS) entry which is preliminary data.</text>
</comment>
<evidence type="ECO:0000313" key="3">
    <source>
        <dbReference type="EMBL" id="MBO2458206.1"/>
    </source>
</evidence>
<proteinExistence type="predicted"/>
<organism evidence="3 4">
    <name type="scientific">Actinomadura violacea</name>
    <dbReference type="NCBI Taxonomy" id="2819934"/>
    <lineage>
        <taxon>Bacteria</taxon>
        <taxon>Bacillati</taxon>
        <taxon>Actinomycetota</taxon>
        <taxon>Actinomycetes</taxon>
        <taxon>Streptosporangiales</taxon>
        <taxon>Thermomonosporaceae</taxon>
        <taxon>Actinomadura</taxon>
    </lineage>
</organism>
<name>A0ABS3RN85_9ACTN</name>
<gene>
    <name evidence="3" type="ORF">J4709_11575</name>
</gene>
<keyword evidence="2" id="KW-0812">Transmembrane</keyword>
<protein>
    <recommendedName>
        <fullName evidence="5">DUF3592 domain-containing protein</fullName>
    </recommendedName>
</protein>
<feature type="region of interest" description="Disordered" evidence="1">
    <location>
        <begin position="150"/>
        <end position="172"/>
    </location>
</feature>
<reference evidence="3 4" key="1">
    <citation type="submission" date="2021-03" db="EMBL/GenBank/DDBJ databases">
        <title>Actinomadura violae sp. nov., isolated from lichen in Thailand.</title>
        <authorList>
            <person name="Kanchanasin P."/>
            <person name="Saeng-In P."/>
            <person name="Phongsopitanun W."/>
            <person name="Yuki M."/>
            <person name="Kudo T."/>
            <person name="Ohkuma M."/>
            <person name="Tanasupawat S."/>
        </authorList>
    </citation>
    <scope>NUCLEOTIDE SEQUENCE [LARGE SCALE GENOMIC DNA]</scope>
    <source>
        <strain evidence="3 4">LCR2-06</strain>
    </source>
</reference>
<evidence type="ECO:0000313" key="4">
    <source>
        <dbReference type="Proteomes" id="UP000680206"/>
    </source>
</evidence>
<accession>A0ABS3RN85</accession>
<keyword evidence="4" id="KW-1185">Reference proteome</keyword>
<dbReference type="EMBL" id="JAGEPF010000007">
    <property type="protein sequence ID" value="MBO2458206.1"/>
    <property type="molecule type" value="Genomic_DNA"/>
</dbReference>
<keyword evidence="2" id="KW-1133">Transmembrane helix</keyword>
<dbReference type="RefSeq" id="WP_208240027.1">
    <property type="nucleotide sequence ID" value="NZ_JAGEPF010000007.1"/>
</dbReference>
<dbReference type="Proteomes" id="UP000680206">
    <property type="component" value="Unassembled WGS sequence"/>
</dbReference>
<keyword evidence="2" id="KW-0472">Membrane</keyword>